<sequence length="307" mass="35020">MPEIMENQRLKASEVKENHSLADLLARLGYEPVKRVRNEQLYLSMLRDSDTTPSFSVNDKKGTWFDFGEGKGGNIIDFGLLYWPGVPFYEVLEKIVSTCSGIVPGISPPFNYRRQPRVEKEPNYEILDIKDLGNNAAILNYLESRGVNTVADGRLKEIYYYVEDDDKKRSNFFAAGWQNEQGAWEIRNLHFKGCLGHKAISFIPNSEKRLAVFEGFFNYLSWLTEYPFAPDSVLVLNSLSLLQTGITRAQDFREVSLYFDNDPSGRQATLDFKAALPHSIDRAGIYAGYNDYNDLIVAERVNLQLGR</sequence>
<evidence type="ECO:0000259" key="1">
    <source>
        <dbReference type="SMART" id="SM00400"/>
    </source>
</evidence>
<evidence type="ECO:0000313" key="3">
    <source>
        <dbReference type="Proteomes" id="UP000199072"/>
    </source>
</evidence>
<dbReference type="InterPro" id="IPR002694">
    <property type="entry name" value="Znf_CHC2"/>
</dbReference>
<keyword evidence="3" id="KW-1185">Reference proteome</keyword>
<dbReference type="GO" id="GO:0006260">
    <property type="term" value="P:DNA replication"/>
    <property type="evidence" value="ECO:0007669"/>
    <property type="project" value="InterPro"/>
</dbReference>
<dbReference type="Proteomes" id="UP000199072">
    <property type="component" value="Unassembled WGS sequence"/>
</dbReference>
<evidence type="ECO:0000313" key="2">
    <source>
        <dbReference type="EMBL" id="SDE84663.1"/>
    </source>
</evidence>
<dbReference type="Gene3D" id="3.40.1360.10">
    <property type="match status" value="1"/>
</dbReference>
<dbReference type="GO" id="GO:0008270">
    <property type="term" value="F:zinc ion binding"/>
    <property type="evidence" value="ECO:0007669"/>
    <property type="project" value="InterPro"/>
</dbReference>
<organism evidence="2 3">
    <name type="scientific">Mucilaginibacter pineti</name>
    <dbReference type="NCBI Taxonomy" id="1391627"/>
    <lineage>
        <taxon>Bacteria</taxon>
        <taxon>Pseudomonadati</taxon>
        <taxon>Bacteroidota</taxon>
        <taxon>Sphingobacteriia</taxon>
        <taxon>Sphingobacteriales</taxon>
        <taxon>Sphingobacteriaceae</taxon>
        <taxon>Mucilaginibacter</taxon>
    </lineage>
</organism>
<name>A0A1G7G997_9SPHI</name>
<dbReference type="AlphaFoldDB" id="A0A1G7G997"/>
<dbReference type="EMBL" id="FNAI01000010">
    <property type="protein sequence ID" value="SDE84663.1"/>
    <property type="molecule type" value="Genomic_DNA"/>
</dbReference>
<accession>A0A1G7G997</accession>
<dbReference type="STRING" id="1391627.SAMN05216464_11031"/>
<protein>
    <submittedName>
        <fullName evidence="2">Toprim-like</fullName>
    </submittedName>
</protein>
<dbReference type="GO" id="GO:0003677">
    <property type="term" value="F:DNA binding"/>
    <property type="evidence" value="ECO:0007669"/>
    <property type="project" value="InterPro"/>
</dbReference>
<proteinExistence type="predicted"/>
<dbReference type="InterPro" id="IPR036977">
    <property type="entry name" value="DNA_primase_Znf_CHC2"/>
</dbReference>
<reference evidence="2 3" key="1">
    <citation type="submission" date="2016-10" db="EMBL/GenBank/DDBJ databases">
        <authorList>
            <person name="de Groot N.N."/>
        </authorList>
    </citation>
    <scope>NUCLEOTIDE SEQUENCE [LARGE SCALE GENOMIC DNA]</scope>
    <source>
        <strain evidence="2 3">47C3B</strain>
    </source>
</reference>
<dbReference type="OrthoDB" id="8536512at2"/>
<dbReference type="SMART" id="SM00400">
    <property type="entry name" value="ZnF_CHCC"/>
    <property type="match status" value="1"/>
</dbReference>
<dbReference type="GO" id="GO:0003899">
    <property type="term" value="F:DNA-directed RNA polymerase activity"/>
    <property type="evidence" value="ECO:0007669"/>
    <property type="project" value="InterPro"/>
</dbReference>
<dbReference type="Pfam" id="PF13155">
    <property type="entry name" value="Toprim_2"/>
    <property type="match status" value="1"/>
</dbReference>
<dbReference type="Gene3D" id="3.90.580.10">
    <property type="entry name" value="Zinc finger, CHC2-type domain"/>
    <property type="match status" value="1"/>
</dbReference>
<dbReference type="SUPFAM" id="SSF56731">
    <property type="entry name" value="DNA primase core"/>
    <property type="match status" value="1"/>
</dbReference>
<dbReference type="SUPFAM" id="SSF57783">
    <property type="entry name" value="Zinc beta-ribbon"/>
    <property type="match status" value="1"/>
</dbReference>
<feature type="domain" description="Zinc finger CHC2-type" evidence="1">
    <location>
        <begin position="49"/>
        <end position="96"/>
    </location>
</feature>
<gene>
    <name evidence="2" type="ORF">SAMN05216464_11031</name>
</gene>